<sequence>MSKLKITDLKKSLKQLEHKELVQLITDLYKINHDVKDYLSVQFGGEEVLKDLFNNAKKKIQDEFFPDRGMPKMRLTEAKKAITEFKKIAGDSNQVIDLMLFYVEMGTEFTSAYGDIDLKFYNNMLSMFDKVAGACDRDELLYKELKDRLYSCVTMSYGIGWGYHDGLCEIYYSISWDIEEEEE</sequence>
<dbReference type="Pfam" id="PF19652">
    <property type="entry name" value="DUF6155"/>
    <property type="match status" value="1"/>
</dbReference>
<dbReference type="Proteomes" id="UP001597318">
    <property type="component" value="Unassembled WGS sequence"/>
</dbReference>
<reference evidence="2" key="1">
    <citation type="journal article" date="2019" name="Int. J. Syst. Evol. Microbiol.">
        <title>The Global Catalogue of Microorganisms (GCM) 10K type strain sequencing project: providing services to taxonomists for standard genome sequencing and annotation.</title>
        <authorList>
            <consortium name="The Broad Institute Genomics Platform"/>
            <consortium name="The Broad Institute Genome Sequencing Center for Infectious Disease"/>
            <person name="Wu L."/>
            <person name="Ma J."/>
        </authorList>
    </citation>
    <scope>NUCLEOTIDE SEQUENCE [LARGE SCALE GENOMIC DNA]</scope>
    <source>
        <strain evidence="2">CGMCC 1.15474</strain>
    </source>
</reference>
<evidence type="ECO:0000313" key="2">
    <source>
        <dbReference type="Proteomes" id="UP001597318"/>
    </source>
</evidence>
<dbReference type="EMBL" id="JBHUIK010000001">
    <property type="protein sequence ID" value="MFD2212397.1"/>
    <property type="molecule type" value="Genomic_DNA"/>
</dbReference>
<dbReference type="InterPro" id="IPR046153">
    <property type="entry name" value="DUF6155"/>
</dbReference>
<accession>A0ABW5BQZ0</accession>
<protein>
    <submittedName>
        <fullName evidence="1">DUF6155 family protein</fullName>
    </submittedName>
</protein>
<evidence type="ECO:0000313" key="1">
    <source>
        <dbReference type="EMBL" id="MFD2212397.1"/>
    </source>
</evidence>
<name>A0ABW5BQZ0_9BACI</name>
<comment type="caution">
    <text evidence="1">The sequence shown here is derived from an EMBL/GenBank/DDBJ whole genome shotgun (WGS) entry which is preliminary data.</text>
</comment>
<organism evidence="1 2">
    <name type="scientific">Metabacillus endolithicus</name>
    <dbReference type="NCBI Taxonomy" id="1535204"/>
    <lineage>
        <taxon>Bacteria</taxon>
        <taxon>Bacillati</taxon>
        <taxon>Bacillota</taxon>
        <taxon>Bacilli</taxon>
        <taxon>Bacillales</taxon>
        <taxon>Bacillaceae</taxon>
        <taxon>Metabacillus</taxon>
    </lineage>
</organism>
<proteinExistence type="predicted"/>
<keyword evidence="2" id="KW-1185">Reference proteome</keyword>
<gene>
    <name evidence="1" type="ORF">ACFSKK_01580</name>
</gene>
<dbReference type="RefSeq" id="WP_379049630.1">
    <property type="nucleotide sequence ID" value="NZ_JBHUIK010000001.1"/>
</dbReference>